<dbReference type="GO" id="GO:0005778">
    <property type="term" value="C:peroxisomal membrane"/>
    <property type="evidence" value="ECO:0007669"/>
    <property type="project" value="InterPro"/>
</dbReference>
<dbReference type="GO" id="GO:1990429">
    <property type="term" value="C:peroxisomal importomer complex"/>
    <property type="evidence" value="ECO:0007669"/>
    <property type="project" value="TreeGrafter"/>
</dbReference>
<keyword evidence="3" id="KW-1185">Reference proteome</keyword>
<dbReference type="GO" id="GO:0008270">
    <property type="term" value="F:zinc ion binding"/>
    <property type="evidence" value="ECO:0007669"/>
    <property type="project" value="InterPro"/>
</dbReference>
<dbReference type="GO" id="GO:0004842">
    <property type="term" value="F:ubiquitin-protein transferase activity"/>
    <property type="evidence" value="ECO:0007669"/>
    <property type="project" value="TreeGrafter"/>
</dbReference>
<organism evidence="2 3">
    <name type="scientific">Dispira parvispora</name>
    <dbReference type="NCBI Taxonomy" id="1520584"/>
    <lineage>
        <taxon>Eukaryota</taxon>
        <taxon>Fungi</taxon>
        <taxon>Fungi incertae sedis</taxon>
        <taxon>Zoopagomycota</taxon>
        <taxon>Kickxellomycotina</taxon>
        <taxon>Dimargaritomycetes</taxon>
        <taxon>Dimargaritales</taxon>
        <taxon>Dimargaritaceae</taxon>
        <taxon>Dispira</taxon>
    </lineage>
</organism>
<dbReference type="EMBL" id="JANBPY010001649">
    <property type="protein sequence ID" value="KAJ1959223.1"/>
    <property type="molecule type" value="Genomic_DNA"/>
</dbReference>
<evidence type="ECO:0000256" key="1">
    <source>
        <dbReference type="ARBA" id="ARBA00029692"/>
    </source>
</evidence>
<keyword evidence="2" id="KW-0436">Ligase</keyword>
<dbReference type="InterPro" id="IPR013083">
    <property type="entry name" value="Znf_RING/FYVE/PHD"/>
</dbReference>
<dbReference type="OrthoDB" id="107372at2759"/>
<protein>
    <recommendedName>
        <fullName evidence="1">Peroxin-12</fullName>
    </recommendedName>
</protein>
<dbReference type="Proteomes" id="UP001150925">
    <property type="component" value="Unassembled WGS sequence"/>
</dbReference>
<dbReference type="AlphaFoldDB" id="A0A9W8ANK3"/>
<evidence type="ECO:0000313" key="3">
    <source>
        <dbReference type="Proteomes" id="UP001150925"/>
    </source>
</evidence>
<dbReference type="SUPFAM" id="SSF57850">
    <property type="entry name" value="RING/U-box"/>
    <property type="match status" value="1"/>
</dbReference>
<comment type="caution">
    <text evidence="2">The sequence shown here is derived from an EMBL/GenBank/DDBJ whole genome shotgun (WGS) entry which is preliminary data.</text>
</comment>
<dbReference type="GO" id="GO:0016874">
    <property type="term" value="F:ligase activity"/>
    <property type="evidence" value="ECO:0007669"/>
    <property type="project" value="UniProtKB-KW"/>
</dbReference>
<dbReference type="Gene3D" id="3.30.40.10">
    <property type="entry name" value="Zinc/RING finger domain, C3HC4 (zinc finger)"/>
    <property type="match status" value="1"/>
</dbReference>
<dbReference type="CDD" id="cd16451">
    <property type="entry name" value="mRING_PEX12"/>
    <property type="match status" value="1"/>
</dbReference>
<dbReference type="GO" id="GO:0006513">
    <property type="term" value="P:protein monoubiquitination"/>
    <property type="evidence" value="ECO:0007669"/>
    <property type="project" value="TreeGrafter"/>
</dbReference>
<accession>A0A9W8ANK3</accession>
<dbReference type="InterPro" id="IPR017375">
    <property type="entry name" value="PEX12"/>
</dbReference>
<evidence type="ECO:0000313" key="2">
    <source>
        <dbReference type="EMBL" id="KAJ1959223.1"/>
    </source>
</evidence>
<dbReference type="PANTHER" id="PTHR12888:SF0">
    <property type="entry name" value="PEROXISOME ASSEMBLY PROTEIN 12"/>
    <property type="match status" value="1"/>
</dbReference>
<sequence>WWYSSDLYRATQTLPIPPAPGSLKPHPDGVVIPANPKSCPLCQEPRTNPAIIPDSGYACCYPCLYRYVEEHRRCPITFIPATPEDITKLYATPS</sequence>
<reference evidence="2" key="1">
    <citation type="submission" date="2022-07" db="EMBL/GenBank/DDBJ databases">
        <title>Phylogenomic reconstructions and comparative analyses of Kickxellomycotina fungi.</title>
        <authorList>
            <person name="Reynolds N.K."/>
            <person name="Stajich J.E."/>
            <person name="Barry K."/>
            <person name="Grigoriev I.V."/>
            <person name="Crous P."/>
            <person name="Smith M.E."/>
        </authorList>
    </citation>
    <scope>NUCLEOTIDE SEQUENCE</scope>
    <source>
        <strain evidence="2">RSA 1196</strain>
    </source>
</reference>
<gene>
    <name evidence="2" type="primary">PEX12_1</name>
    <name evidence="2" type="ORF">IWQ62_004700</name>
</gene>
<proteinExistence type="predicted"/>
<dbReference type="PANTHER" id="PTHR12888">
    <property type="entry name" value="PEROXISOME ASSEMBLY PROTEIN 12 PEROXIN-12"/>
    <property type="match status" value="1"/>
</dbReference>
<feature type="non-terminal residue" evidence="2">
    <location>
        <position position="94"/>
    </location>
</feature>
<name>A0A9W8ANK3_9FUNG</name>
<dbReference type="GO" id="GO:0016558">
    <property type="term" value="P:protein import into peroxisome matrix"/>
    <property type="evidence" value="ECO:0007669"/>
    <property type="project" value="InterPro"/>
</dbReference>